<dbReference type="PANTHER" id="PTHR13467">
    <property type="entry name" value="CUE DOMAIN CONTAINING PROTEIN 1"/>
    <property type="match status" value="1"/>
</dbReference>
<dbReference type="InterPro" id="IPR040192">
    <property type="entry name" value="CUEDC1"/>
</dbReference>
<evidence type="ECO:0000313" key="3">
    <source>
        <dbReference type="EMBL" id="RUS70317.1"/>
    </source>
</evidence>
<dbReference type="InterPro" id="IPR009060">
    <property type="entry name" value="UBA-like_sf"/>
</dbReference>
<feature type="region of interest" description="Disordered" evidence="1">
    <location>
        <begin position="97"/>
        <end position="190"/>
    </location>
</feature>
<feature type="compositionally biased region" description="Low complexity" evidence="1">
    <location>
        <begin position="391"/>
        <end position="401"/>
    </location>
</feature>
<dbReference type="GO" id="GO:0043130">
    <property type="term" value="F:ubiquitin binding"/>
    <property type="evidence" value="ECO:0007669"/>
    <property type="project" value="InterPro"/>
</dbReference>
<feature type="domain" description="CUE" evidence="2">
    <location>
        <begin position="32"/>
        <end position="75"/>
    </location>
</feature>
<evidence type="ECO:0000313" key="4">
    <source>
        <dbReference type="Proteomes" id="UP000271974"/>
    </source>
</evidence>
<evidence type="ECO:0000259" key="2">
    <source>
        <dbReference type="PROSITE" id="PS51140"/>
    </source>
</evidence>
<feature type="region of interest" description="Disordered" evidence="1">
    <location>
        <begin position="203"/>
        <end position="355"/>
    </location>
</feature>
<feature type="compositionally biased region" description="Basic and acidic residues" evidence="1">
    <location>
        <begin position="141"/>
        <end position="152"/>
    </location>
</feature>
<dbReference type="EMBL" id="RQTK01001440">
    <property type="protein sequence ID" value="RUS70317.1"/>
    <property type="molecule type" value="Genomic_DNA"/>
</dbReference>
<feature type="compositionally biased region" description="Low complexity" evidence="1">
    <location>
        <begin position="98"/>
        <end position="109"/>
    </location>
</feature>
<dbReference type="CDD" id="cd14366">
    <property type="entry name" value="CUE_CUED1"/>
    <property type="match status" value="1"/>
</dbReference>
<feature type="compositionally biased region" description="Basic and acidic residues" evidence="1">
    <location>
        <begin position="300"/>
        <end position="312"/>
    </location>
</feature>
<dbReference type="STRING" id="188477.A0A433SMD1"/>
<accession>A0A433SMD1</accession>
<feature type="compositionally biased region" description="Acidic residues" evidence="1">
    <location>
        <begin position="577"/>
        <end position="586"/>
    </location>
</feature>
<feature type="region of interest" description="Disordered" evidence="1">
    <location>
        <begin position="385"/>
        <end position="442"/>
    </location>
</feature>
<protein>
    <recommendedName>
        <fullName evidence="2">CUE domain-containing protein</fullName>
    </recommendedName>
</protein>
<dbReference type="Pfam" id="PF02845">
    <property type="entry name" value="CUE"/>
    <property type="match status" value="1"/>
</dbReference>
<gene>
    <name evidence="3" type="ORF">EGW08_021923</name>
</gene>
<dbReference type="PANTHER" id="PTHR13467:SF3">
    <property type="entry name" value="CUE DOMAIN-CONTAINING PROTEIN 1"/>
    <property type="match status" value="1"/>
</dbReference>
<feature type="compositionally biased region" description="Basic residues" evidence="1">
    <location>
        <begin position="241"/>
        <end position="261"/>
    </location>
</feature>
<feature type="region of interest" description="Disordered" evidence="1">
    <location>
        <begin position="1"/>
        <end position="29"/>
    </location>
</feature>
<dbReference type="SUPFAM" id="SSF46934">
    <property type="entry name" value="UBA-like"/>
    <property type="match status" value="1"/>
</dbReference>
<dbReference type="Gene3D" id="1.10.8.10">
    <property type="entry name" value="DNA helicase RuvA subunit, C-terminal domain"/>
    <property type="match status" value="1"/>
</dbReference>
<name>A0A433SMD1_ELYCH</name>
<comment type="caution">
    <text evidence="3">The sequence shown here is derived from an EMBL/GenBank/DDBJ whole genome shotgun (WGS) entry which is preliminary data.</text>
</comment>
<reference evidence="3 4" key="1">
    <citation type="submission" date="2019-01" db="EMBL/GenBank/DDBJ databases">
        <title>A draft genome assembly of the solar-powered sea slug Elysia chlorotica.</title>
        <authorList>
            <person name="Cai H."/>
            <person name="Li Q."/>
            <person name="Fang X."/>
            <person name="Li J."/>
            <person name="Curtis N.E."/>
            <person name="Altenburger A."/>
            <person name="Shibata T."/>
            <person name="Feng M."/>
            <person name="Maeda T."/>
            <person name="Schwartz J.A."/>
            <person name="Shigenobu S."/>
            <person name="Lundholm N."/>
            <person name="Nishiyama T."/>
            <person name="Yang H."/>
            <person name="Hasebe M."/>
            <person name="Li S."/>
            <person name="Pierce S.K."/>
            <person name="Wang J."/>
        </authorList>
    </citation>
    <scope>NUCLEOTIDE SEQUENCE [LARGE SCALE GENOMIC DNA]</scope>
    <source>
        <strain evidence="3">EC2010</strain>
        <tissue evidence="3">Whole organism of an adult</tissue>
    </source>
</reference>
<feature type="compositionally biased region" description="Basic residues" evidence="1">
    <location>
        <begin position="283"/>
        <end position="299"/>
    </location>
</feature>
<proteinExistence type="predicted"/>
<dbReference type="InterPro" id="IPR040195">
    <property type="entry name" value="CUE_CUED1"/>
</dbReference>
<dbReference type="PROSITE" id="PS51140">
    <property type="entry name" value="CUE"/>
    <property type="match status" value="1"/>
</dbReference>
<sequence>MTETDQLNRMRGVGQGEESSGRPPGRPMRQLEFSQAMSDFCYMFPETDEEVIEAVLRANNGMVDATIDQLLTMNIDADVNDDDDLSDKILQTLERDLQQQQTQPSHTSQINAAGLPVHQLGSRRSGRESKPSSRKSASGETSEKSLVSKDSEDCPPSYTEAVQSHLSHHHRSNGSRSRHRHSPTIGGALPSRQALSNMQHLLDLGPDTAPAATATVNGGSPFSSSNSKSHPRDHTWSPSSNHHHHHHFPRTSASSHHRRRWAGVESNGEKSGRPGRNLLASSGHHHHHHHHHVSPHHHHEPVSGDREREEYGPKSQHRKGSLDSNDFFPPASSVPHADNGYGVKSHEKSPHRWRMSQRGEALCNVNLGDNKLLGICKRTMSAVGSESRHFSSPSVASEAASGGSGSHHSKFKSSSSQKPHRSLSFAGNTAQGRGGQHEFSPDLLQERMKENERRRRMTSVDLDPALTMYLEDERLALMLQNSEFLQELRGDRMFMLTLEREGYGEDRQNTLEAFPFSQQLPPPVSEDVELRKKLKNMGKASRKQFAALARKFFLKRRKKTAQQILRGTQAPSMVNLLDEDEDDIEEERSGANGDHASDSYNQTSNTQDDQAMNLSGSPQPRRHFDVV</sequence>
<dbReference type="InterPro" id="IPR003892">
    <property type="entry name" value="CUE"/>
</dbReference>
<feature type="compositionally biased region" description="Basic residues" evidence="1">
    <location>
        <begin position="166"/>
        <end position="182"/>
    </location>
</feature>
<feature type="compositionally biased region" description="Polar residues" evidence="1">
    <location>
        <begin position="598"/>
        <end position="618"/>
    </location>
</feature>
<dbReference type="Proteomes" id="UP000271974">
    <property type="component" value="Unassembled WGS sequence"/>
</dbReference>
<dbReference type="SMART" id="SM00546">
    <property type="entry name" value="CUE"/>
    <property type="match status" value="1"/>
</dbReference>
<feature type="region of interest" description="Disordered" evidence="1">
    <location>
        <begin position="572"/>
        <end position="627"/>
    </location>
</feature>
<keyword evidence="4" id="KW-1185">Reference proteome</keyword>
<evidence type="ECO:0000256" key="1">
    <source>
        <dbReference type="SAM" id="MobiDB-lite"/>
    </source>
</evidence>
<organism evidence="3 4">
    <name type="scientific">Elysia chlorotica</name>
    <name type="common">Eastern emerald elysia</name>
    <name type="synonym">Sea slug</name>
    <dbReference type="NCBI Taxonomy" id="188477"/>
    <lineage>
        <taxon>Eukaryota</taxon>
        <taxon>Metazoa</taxon>
        <taxon>Spiralia</taxon>
        <taxon>Lophotrochozoa</taxon>
        <taxon>Mollusca</taxon>
        <taxon>Gastropoda</taxon>
        <taxon>Heterobranchia</taxon>
        <taxon>Euthyneura</taxon>
        <taxon>Panpulmonata</taxon>
        <taxon>Sacoglossa</taxon>
        <taxon>Placobranchoidea</taxon>
        <taxon>Plakobranchidae</taxon>
        <taxon>Elysia</taxon>
    </lineage>
</organism>
<dbReference type="OrthoDB" id="5794653at2759"/>
<dbReference type="AlphaFoldDB" id="A0A433SMD1"/>